<evidence type="ECO:0000256" key="1">
    <source>
        <dbReference type="ARBA" id="ARBA00006484"/>
    </source>
</evidence>
<dbReference type="PANTHER" id="PTHR42879:SF2">
    <property type="entry name" value="3-OXOACYL-[ACYL-CARRIER-PROTEIN] REDUCTASE FABG"/>
    <property type="match status" value="1"/>
</dbReference>
<dbReference type="Pfam" id="PF00106">
    <property type="entry name" value="adh_short"/>
    <property type="match status" value="1"/>
</dbReference>
<dbReference type="GO" id="GO:0032787">
    <property type="term" value="P:monocarboxylic acid metabolic process"/>
    <property type="evidence" value="ECO:0007669"/>
    <property type="project" value="UniProtKB-ARBA"/>
</dbReference>
<reference evidence="4 5" key="1">
    <citation type="submission" date="2019-06" db="EMBL/GenBank/DDBJ databases">
        <title>Sequencing the genomes of 1000 actinobacteria strains.</title>
        <authorList>
            <person name="Klenk H.-P."/>
        </authorList>
    </citation>
    <scope>NUCLEOTIDE SEQUENCE [LARGE SCALE GENOMIC DNA]</scope>
    <source>
        <strain evidence="4 5">DSM 45301</strain>
    </source>
</reference>
<sequence>MTELARSPSDTVAGAVAVVTGAGQGVGLATAQRLAATGHRVVLVGRDRGKLDRAAAEVGGPTLCVAADLTVPEQVEELFATVEREWGWAEVLVANAGTSLAAPITTTTDAQWQQMLDSNLTAPFRCIRRALPPMLEAGRGRIVVIASVVAKRGERQVSAYTASKHGVLGLVRAVADEVARSGVTANAVCPGYVDTPMTDATVAAMAARLGASEGDARALLRKRQPIGRLIRPDEVAAAVLACVENGAINGQGINVDGGAVQS</sequence>
<dbReference type="InterPro" id="IPR050259">
    <property type="entry name" value="SDR"/>
</dbReference>
<organism evidence="4 5">
    <name type="scientific">Pseudonocardia kunmingensis</name>
    <dbReference type="NCBI Taxonomy" id="630975"/>
    <lineage>
        <taxon>Bacteria</taxon>
        <taxon>Bacillati</taxon>
        <taxon>Actinomycetota</taxon>
        <taxon>Actinomycetes</taxon>
        <taxon>Pseudonocardiales</taxon>
        <taxon>Pseudonocardiaceae</taxon>
        <taxon>Pseudonocardia</taxon>
    </lineage>
</organism>
<evidence type="ECO:0000256" key="2">
    <source>
        <dbReference type="ARBA" id="ARBA00023002"/>
    </source>
</evidence>
<dbReference type="Gene3D" id="3.40.50.720">
    <property type="entry name" value="NAD(P)-binding Rossmann-like Domain"/>
    <property type="match status" value="1"/>
</dbReference>
<evidence type="ECO:0000256" key="3">
    <source>
        <dbReference type="RuleBase" id="RU000363"/>
    </source>
</evidence>
<keyword evidence="5" id="KW-1185">Reference proteome</keyword>
<proteinExistence type="inferred from homology"/>
<gene>
    <name evidence="4" type="ORF">FB558_8699</name>
</gene>
<dbReference type="InterPro" id="IPR002347">
    <property type="entry name" value="SDR_fam"/>
</dbReference>
<protein>
    <submittedName>
        <fullName evidence="4">Short-subunit dehydrogenase</fullName>
    </submittedName>
</protein>
<dbReference type="PRINTS" id="PR00081">
    <property type="entry name" value="GDHRDH"/>
</dbReference>
<dbReference type="InterPro" id="IPR036291">
    <property type="entry name" value="NAD(P)-bd_dom_sf"/>
</dbReference>
<dbReference type="Proteomes" id="UP000315677">
    <property type="component" value="Unassembled WGS sequence"/>
</dbReference>
<name>A0A543C258_9PSEU</name>
<comment type="caution">
    <text evidence="4">The sequence shown here is derived from an EMBL/GenBank/DDBJ whole genome shotgun (WGS) entry which is preliminary data.</text>
</comment>
<dbReference type="InterPro" id="IPR020904">
    <property type="entry name" value="Sc_DH/Rdtase_CS"/>
</dbReference>
<comment type="similarity">
    <text evidence="1 3">Belongs to the short-chain dehydrogenases/reductases (SDR) family.</text>
</comment>
<dbReference type="GO" id="GO:0016491">
    <property type="term" value="F:oxidoreductase activity"/>
    <property type="evidence" value="ECO:0007669"/>
    <property type="project" value="UniProtKB-KW"/>
</dbReference>
<dbReference type="SUPFAM" id="SSF51735">
    <property type="entry name" value="NAD(P)-binding Rossmann-fold domains"/>
    <property type="match status" value="1"/>
</dbReference>
<keyword evidence="2" id="KW-0560">Oxidoreductase</keyword>
<dbReference type="EMBL" id="VFPA01000010">
    <property type="protein sequence ID" value="TQL91150.1"/>
    <property type="molecule type" value="Genomic_DNA"/>
</dbReference>
<evidence type="ECO:0000313" key="4">
    <source>
        <dbReference type="EMBL" id="TQL91150.1"/>
    </source>
</evidence>
<dbReference type="AlphaFoldDB" id="A0A543C258"/>
<evidence type="ECO:0000313" key="5">
    <source>
        <dbReference type="Proteomes" id="UP000315677"/>
    </source>
</evidence>
<dbReference type="CDD" id="cd05233">
    <property type="entry name" value="SDR_c"/>
    <property type="match status" value="1"/>
</dbReference>
<accession>A0A543C258</accession>
<dbReference type="PANTHER" id="PTHR42879">
    <property type="entry name" value="3-OXOACYL-(ACYL-CARRIER-PROTEIN) REDUCTASE"/>
    <property type="match status" value="1"/>
</dbReference>
<dbReference type="FunFam" id="3.40.50.720:FF:000084">
    <property type="entry name" value="Short-chain dehydrogenase reductase"/>
    <property type="match status" value="1"/>
</dbReference>
<dbReference type="PRINTS" id="PR00080">
    <property type="entry name" value="SDRFAMILY"/>
</dbReference>
<dbReference type="PROSITE" id="PS00061">
    <property type="entry name" value="ADH_SHORT"/>
    <property type="match status" value="1"/>
</dbReference>